<feature type="domain" description="DEUBAD" evidence="4">
    <location>
        <begin position="84"/>
        <end position="198"/>
    </location>
</feature>
<dbReference type="PANTHER" id="PTHR13052">
    <property type="entry name" value="NFRKB-RELATED"/>
    <property type="match status" value="1"/>
</dbReference>
<keyword evidence="7" id="KW-1185">Reference proteome</keyword>
<evidence type="ECO:0000256" key="1">
    <source>
        <dbReference type="ARBA" id="ARBA00004123"/>
    </source>
</evidence>
<feature type="region of interest" description="Disordered" evidence="3">
    <location>
        <begin position="1"/>
        <end position="69"/>
    </location>
</feature>
<protein>
    <recommendedName>
        <fullName evidence="4">DEUBAD domain-containing protein</fullName>
    </recommendedName>
</protein>
<feature type="compositionally biased region" description="Basic and acidic residues" evidence="3">
    <location>
        <begin position="14"/>
        <end position="43"/>
    </location>
</feature>
<dbReference type="PROSITE" id="PS51916">
    <property type="entry name" value="DEUBAD"/>
    <property type="match status" value="1"/>
</dbReference>
<evidence type="ECO:0000313" key="6">
    <source>
        <dbReference type="EMBL" id="QDZ22384.1"/>
    </source>
</evidence>
<organism evidence="6 7">
    <name type="scientific">Chloropicon primus</name>
    <dbReference type="NCBI Taxonomy" id="1764295"/>
    <lineage>
        <taxon>Eukaryota</taxon>
        <taxon>Viridiplantae</taxon>
        <taxon>Chlorophyta</taxon>
        <taxon>Chloropicophyceae</taxon>
        <taxon>Chloropicales</taxon>
        <taxon>Chloropicaceae</taxon>
        <taxon>Chloropicon</taxon>
    </lineage>
</organism>
<evidence type="ECO:0000256" key="3">
    <source>
        <dbReference type="SAM" id="MobiDB-lite"/>
    </source>
</evidence>
<dbReference type="CDD" id="cd21865">
    <property type="entry name" value="DEUBAD_NFRKB"/>
    <property type="match status" value="1"/>
</dbReference>
<dbReference type="PANTHER" id="PTHR13052:SF2">
    <property type="entry name" value="NUCLEAR FACTOR KAPPA-B-BINDING PROTEIN"/>
    <property type="match status" value="1"/>
</dbReference>
<feature type="compositionally biased region" description="Acidic residues" evidence="3">
    <location>
        <begin position="54"/>
        <end position="64"/>
    </location>
</feature>
<gene>
    <name evidence="6" type="ORF">A3770_07p49020</name>
    <name evidence="5" type="ORF">CPRI1469_LOCUS1841</name>
</gene>
<dbReference type="Proteomes" id="UP000316726">
    <property type="component" value="Chromosome 7"/>
</dbReference>
<dbReference type="EMBL" id="HBHL01002976">
    <property type="protein sequence ID" value="CAD9712992.1"/>
    <property type="molecule type" value="Transcribed_RNA"/>
</dbReference>
<feature type="region of interest" description="Disordered" evidence="3">
    <location>
        <begin position="195"/>
        <end position="227"/>
    </location>
</feature>
<keyword evidence="2" id="KW-0539">Nucleus</keyword>
<evidence type="ECO:0000313" key="7">
    <source>
        <dbReference type="Proteomes" id="UP000316726"/>
    </source>
</evidence>
<dbReference type="AlphaFoldDB" id="A0A5B8MQU7"/>
<proteinExistence type="predicted"/>
<comment type="subcellular location">
    <subcellularLocation>
        <location evidence="1">Nucleus</location>
    </subcellularLocation>
</comment>
<sequence>MEGGPAEEGLGGVEVKKEEPAVKEEDMSETRSDEESVETRENEPDPPGAGEGEVAGEDESDSSETEVSGEMCTCTAVEDNVRLPHEFFGLKDLSQVVNLETWKEVLNEKERMYLRQYLPMHMDEAAGGSLDKLLGGEETFHFGNPSKRFMRDILSGLCHPSVVKFRSILGDLNFNMFFHRLREHHNQMVEGLVAKEKERQGNAEETAPSAQQDKVDEALPPKKRLKT</sequence>
<dbReference type="GO" id="GO:0031011">
    <property type="term" value="C:Ino80 complex"/>
    <property type="evidence" value="ECO:0007669"/>
    <property type="project" value="InterPro"/>
</dbReference>
<evidence type="ECO:0000313" key="5">
    <source>
        <dbReference type="EMBL" id="CAD9712992.1"/>
    </source>
</evidence>
<accession>A0A5B8MQU7</accession>
<dbReference type="InterPro" id="IPR044867">
    <property type="entry name" value="DEUBAD_dom"/>
</dbReference>
<dbReference type="OrthoDB" id="70874at2759"/>
<evidence type="ECO:0000256" key="2">
    <source>
        <dbReference type="ARBA" id="ARBA00023242"/>
    </source>
</evidence>
<reference evidence="6 7" key="1">
    <citation type="submission" date="2018-07" db="EMBL/GenBank/DDBJ databases">
        <title>The complete nuclear genome of the prasinophyte Chloropicon primus (CCMP1205).</title>
        <authorList>
            <person name="Pombert J.-F."/>
            <person name="Otis C."/>
            <person name="Turmel M."/>
            <person name="Lemieux C."/>
        </authorList>
    </citation>
    <scope>NUCLEOTIDE SEQUENCE [LARGE SCALE GENOMIC DNA]</scope>
    <source>
        <strain evidence="6 7">CCMP1205</strain>
    </source>
</reference>
<dbReference type="EMBL" id="CP031040">
    <property type="protein sequence ID" value="QDZ22384.1"/>
    <property type="molecule type" value="Genomic_DNA"/>
</dbReference>
<evidence type="ECO:0000259" key="4">
    <source>
        <dbReference type="PROSITE" id="PS51916"/>
    </source>
</evidence>
<reference evidence="5" key="2">
    <citation type="submission" date="2021-01" db="EMBL/GenBank/DDBJ databases">
        <authorList>
            <person name="Corre E."/>
            <person name="Pelletier E."/>
            <person name="Niang G."/>
            <person name="Scheremetjew M."/>
            <person name="Finn R."/>
            <person name="Kale V."/>
            <person name="Holt S."/>
            <person name="Cochrane G."/>
            <person name="Meng A."/>
            <person name="Brown T."/>
            <person name="Cohen L."/>
        </authorList>
    </citation>
    <scope>NUCLEOTIDE SEQUENCE</scope>
    <source>
        <strain evidence="5">CCMP1205</strain>
    </source>
</reference>
<dbReference type="InterPro" id="IPR024867">
    <property type="entry name" value="NFRKB"/>
</dbReference>
<name>A0A5B8MQU7_9CHLO</name>